<evidence type="ECO:0000256" key="1">
    <source>
        <dbReference type="ARBA" id="ARBA00022705"/>
    </source>
</evidence>
<dbReference type="InterPro" id="IPR018253">
    <property type="entry name" value="DnaJ_domain_CS"/>
</dbReference>
<reference evidence="3 4" key="1">
    <citation type="submission" date="2016-10" db="EMBL/GenBank/DDBJ databases">
        <authorList>
            <person name="Varghese N."/>
            <person name="Submissions S."/>
        </authorList>
    </citation>
    <scope>NUCLEOTIDE SEQUENCE [LARGE SCALE GENOMIC DNA]</scope>
    <source>
        <strain evidence="3 4">WG10</strain>
    </source>
</reference>
<dbReference type="SUPFAM" id="SSF46565">
    <property type="entry name" value="Chaperone J-domain"/>
    <property type="match status" value="1"/>
</dbReference>
<dbReference type="SMART" id="SM00271">
    <property type="entry name" value="DnaJ"/>
    <property type="match status" value="1"/>
</dbReference>
<dbReference type="InterPro" id="IPR004027">
    <property type="entry name" value="SEC_C_motif"/>
</dbReference>
<dbReference type="InterPro" id="IPR001623">
    <property type="entry name" value="DnaJ_domain"/>
</dbReference>
<dbReference type="Gene3D" id="3.10.450.50">
    <property type="match status" value="1"/>
</dbReference>
<dbReference type="Pfam" id="PF00226">
    <property type="entry name" value="DnaJ"/>
    <property type="match status" value="1"/>
</dbReference>
<evidence type="ECO:0000313" key="3">
    <source>
        <dbReference type="EMBL" id="SDC58871.1"/>
    </source>
</evidence>
<dbReference type="Proteomes" id="UP000324896">
    <property type="component" value="Unassembled WGS sequence"/>
</dbReference>
<dbReference type="Gene3D" id="1.25.40.10">
    <property type="entry name" value="Tetratricopeptide repeat domain"/>
    <property type="match status" value="1"/>
</dbReference>
<dbReference type="EMBL" id="FMYT01000009">
    <property type="protein sequence ID" value="SDC58871.1"/>
    <property type="molecule type" value="Genomic_DNA"/>
</dbReference>
<dbReference type="InterPro" id="IPR011990">
    <property type="entry name" value="TPR-like_helical_dom_sf"/>
</dbReference>
<dbReference type="GO" id="GO:0006260">
    <property type="term" value="P:DNA replication"/>
    <property type="evidence" value="ECO:0007669"/>
    <property type="project" value="UniProtKB-KW"/>
</dbReference>
<dbReference type="SUPFAM" id="SSF48452">
    <property type="entry name" value="TPR-like"/>
    <property type="match status" value="1"/>
</dbReference>
<organism evidence="3 4">
    <name type="scientific">Halanaerobium congolense</name>
    <dbReference type="NCBI Taxonomy" id="54121"/>
    <lineage>
        <taxon>Bacteria</taxon>
        <taxon>Bacillati</taxon>
        <taxon>Bacillota</taxon>
        <taxon>Clostridia</taxon>
        <taxon>Halanaerobiales</taxon>
        <taxon>Halanaerobiaceae</taxon>
        <taxon>Halanaerobium</taxon>
    </lineage>
</organism>
<dbReference type="Gene3D" id="1.10.287.110">
    <property type="entry name" value="DnaJ domain"/>
    <property type="match status" value="1"/>
</dbReference>
<name>A0A1G6MTW7_9FIRM</name>
<dbReference type="SUPFAM" id="SSF103642">
    <property type="entry name" value="Sec-C motif"/>
    <property type="match status" value="1"/>
</dbReference>
<protein>
    <submittedName>
        <fullName evidence="3">DnaJ domain-containing protein</fullName>
    </submittedName>
</protein>
<evidence type="ECO:0000259" key="2">
    <source>
        <dbReference type="PROSITE" id="PS50076"/>
    </source>
</evidence>
<keyword evidence="1" id="KW-0235">DNA replication</keyword>
<proteinExistence type="predicted"/>
<dbReference type="InterPro" id="IPR036869">
    <property type="entry name" value="J_dom_sf"/>
</dbReference>
<dbReference type="Pfam" id="PF02810">
    <property type="entry name" value="SEC-C"/>
    <property type="match status" value="1"/>
</dbReference>
<dbReference type="PRINTS" id="PR00625">
    <property type="entry name" value="JDOMAIN"/>
</dbReference>
<sequence>MKLKNSVFKSSNLYRILGTNSNAGEELIKQRYLEKVREFPPEENPEEFKVIREAYDTLKDPFKRSGYDLETKYQGQASKFLQEAVDYMDWGKIEEAEFLLNKAAELAADNLYILRLKAEVAVMKGDINLFNDIFEQLEELFPKKQEYLLLLNKIVLLLESEQYTKYANRVLKEMEKKFPDKKSEMTDVYIGVYDQQGKFNKIWNVLSNELKTFSEPDEDNIRHFLTAIALINKYEKWEKKDSLIALTESFIAKINEDQELRDYIIYVLDENYFEAEEYGDIKAQLYITELLMLFEDDPNLELEYKKLQLTEKILNEVDRMSADPKLSPYIFYTGSRLFFNWAYEELDPETFVDFPDKYAMQNFKEEYSANLQAVKRLKKKYPRMYDTFRNEWDKIAANCREQLNNRQLSLFEKQRKVDQDSDYKELASGQIVSKNKVGRNDPCPCGSGKKYKKCCLNK</sequence>
<accession>A0A1G6MTW7</accession>
<evidence type="ECO:0000313" key="4">
    <source>
        <dbReference type="Proteomes" id="UP000324896"/>
    </source>
</evidence>
<dbReference type="PROSITE" id="PS00636">
    <property type="entry name" value="DNAJ_1"/>
    <property type="match status" value="1"/>
</dbReference>
<gene>
    <name evidence="3" type="ORF">SAMN04488597_10970</name>
</gene>
<dbReference type="RefSeq" id="WP_188116907.1">
    <property type="nucleotide sequence ID" value="NZ_FMYT01000009.1"/>
</dbReference>
<dbReference type="PROSITE" id="PS50076">
    <property type="entry name" value="DNAJ_2"/>
    <property type="match status" value="1"/>
</dbReference>
<feature type="domain" description="J" evidence="2">
    <location>
        <begin position="12"/>
        <end position="71"/>
    </location>
</feature>
<dbReference type="AlphaFoldDB" id="A0A1G6MTW7"/>